<evidence type="ECO:0000256" key="2">
    <source>
        <dbReference type="PROSITE-ProRule" id="PRU00284"/>
    </source>
</evidence>
<protein>
    <submittedName>
        <fullName evidence="4">Methyl-accepting chemotaxis protein</fullName>
    </submittedName>
</protein>
<keyword evidence="1 2" id="KW-0807">Transducer</keyword>
<dbReference type="Proteomes" id="UP001595685">
    <property type="component" value="Unassembled WGS sequence"/>
</dbReference>
<comment type="caution">
    <text evidence="4">The sequence shown here is derived from an EMBL/GenBank/DDBJ whole genome shotgun (WGS) entry which is preliminary data.</text>
</comment>
<evidence type="ECO:0000313" key="5">
    <source>
        <dbReference type="Proteomes" id="UP001595685"/>
    </source>
</evidence>
<dbReference type="Gene3D" id="1.10.287.950">
    <property type="entry name" value="Methyl-accepting chemotaxis protein"/>
    <property type="match status" value="1"/>
</dbReference>
<dbReference type="SUPFAM" id="SSF58104">
    <property type="entry name" value="Methyl-accepting chemotaxis protein (MCP) signaling domain"/>
    <property type="match status" value="1"/>
</dbReference>
<dbReference type="EMBL" id="JBHRWW010000013">
    <property type="protein sequence ID" value="MFC3689842.1"/>
    <property type="molecule type" value="Genomic_DNA"/>
</dbReference>
<keyword evidence="5" id="KW-1185">Reference proteome</keyword>
<feature type="domain" description="Methyl-accepting transducer" evidence="3">
    <location>
        <begin position="152"/>
        <end position="367"/>
    </location>
</feature>
<dbReference type="PANTHER" id="PTHR32089">
    <property type="entry name" value="METHYL-ACCEPTING CHEMOTAXIS PROTEIN MCPB"/>
    <property type="match status" value="1"/>
</dbReference>
<accession>A0ABV7WLN6</accession>
<dbReference type="PROSITE" id="PS50111">
    <property type="entry name" value="CHEMOTAXIS_TRANSDUC_2"/>
    <property type="match status" value="1"/>
</dbReference>
<reference evidence="5" key="1">
    <citation type="journal article" date="2019" name="Int. J. Syst. Evol. Microbiol.">
        <title>The Global Catalogue of Microorganisms (GCM) 10K type strain sequencing project: providing services to taxonomists for standard genome sequencing and annotation.</title>
        <authorList>
            <consortium name="The Broad Institute Genomics Platform"/>
            <consortium name="The Broad Institute Genome Sequencing Center for Infectious Disease"/>
            <person name="Wu L."/>
            <person name="Ma J."/>
        </authorList>
    </citation>
    <scope>NUCLEOTIDE SEQUENCE [LARGE SCALE GENOMIC DNA]</scope>
    <source>
        <strain evidence="5">NCAIM B.02333</strain>
    </source>
</reference>
<name>A0ABV7WLN6_9MICO</name>
<organism evidence="4 5">
    <name type="scientific">Aquipuribacter hungaricus</name>
    <dbReference type="NCBI Taxonomy" id="545624"/>
    <lineage>
        <taxon>Bacteria</taxon>
        <taxon>Bacillati</taxon>
        <taxon>Actinomycetota</taxon>
        <taxon>Actinomycetes</taxon>
        <taxon>Micrococcales</taxon>
        <taxon>Intrasporangiaceae</taxon>
        <taxon>Aquipuribacter</taxon>
    </lineage>
</organism>
<evidence type="ECO:0000259" key="3">
    <source>
        <dbReference type="PROSITE" id="PS50111"/>
    </source>
</evidence>
<sequence length="380" mass="40096">MSFAQLLHSGFRPSVRQEGLTAALSDGDHPLRATLDSLHGNCFIADMSLTLVYMNRSARRTVQELSGAFRSAFGMDVEQILSGSIHRFHKDPARIDRILADPAQLPREAVFGFGGKTLRTNIDAIVDESGQRVGFVVLWDDVTGRNQAADSAFADVRGATGRIEEIGGRLLDVAADTSSQADSAAAATEEMRASVGSIAQSSVHVTGQVRDTMTATAEGVQRMEDLQRSSQEIGDFLRLITTVADQTKLLALNATIEAARAGEAGRGFAVVAEEVKQLAGTTSSSISDIEQRIDAIQRAAQEAVLTLSRIAALVEGISGSQDTVAAAIEQQSAVTSEIAAAIAHIASGARETVEQAELLPEASSSVASETGVLHDIILKA</sequence>
<evidence type="ECO:0000313" key="4">
    <source>
        <dbReference type="EMBL" id="MFC3689842.1"/>
    </source>
</evidence>
<dbReference type="PANTHER" id="PTHR32089:SF112">
    <property type="entry name" value="LYSOZYME-LIKE PROTEIN-RELATED"/>
    <property type="match status" value="1"/>
</dbReference>
<dbReference type="SMART" id="SM00283">
    <property type="entry name" value="MA"/>
    <property type="match status" value="1"/>
</dbReference>
<gene>
    <name evidence="4" type="ORF">ACFOLH_15945</name>
</gene>
<dbReference type="Pfam" id="PF00015">
    <property type="entry name" value="MCPsignal"/>
    <property type="match status" value="1"/>
</dbReference>
<dbReference type="InterPro" id="IPR004089">
    <property type="entry name" value="MCPsignal_dom"/>
</dbReference>
<evidence type="ECO:0000256" key="1">
    <source>
        <dbReference type="ARBA" id="ARBA00023224"/>
    </source>
</evidence>
<dbReference type="RefSeq" id="WP_340291080.1">
    <property type="nucleotide sequence ID" value="NZ_JBBEOI010000030.1"/>
</dbReference>
<proteinExistence type="predicted"/>
<dbReference type="Gene3D" id="3.30.450.20">
    <property type="entry name" value="PAS domain"/>
    <property type="match status" value="1"/>
</dbReference>